<reference evidence="1 2" key="1">
    <citation type="submission" date="2019-09" db="EMBL/GenBank/DDBJ databases">
        <title>Genome sequence and assembly of Adhaeribacter sp.</title>
        <authorList>
            <person name="Chhetri G."/>
        </authorList>
    </citation>
    <scope>NUCLEOTIDE SEQUENCE [LARGE SCALE GENOMIC DNA]</scope>
    <source>
        <strain evidence="1 2">DK36</strain>
    </source>
</reference>
<name>A0A5M6D2B9_9BACT</name>
<organism evidence="1 2">
    <name type="scientific">Adhaeribacter rhizoryzae</name>
    <dbReference type="NCBI Taxonomy" id="2607907"/>
    <lineage>
        <taxon>Bacteria</taxon>
        <taxon>Pseudomonadati</taxon>
        <taxon>Bacteroidota</taxon>
        <taxon>Cytophagia</taxon>
        <taxon>Cytophagales</taxon>
        <taxon>Hymenobacteraceae</taxon>
        <taxon>Adhaeribacter</taxon>
    </lineage>
</organism>
<accession>A0A5M6D2B9</accession>
<comment type="caution">
    <text evidence="1">The sequence shown here is derived from an EMBL/GenBank/DDBJ whole genome shotgun (WGS) entry which is preliminary data.</text>
</comment>
<dbReference type="AlphaFoldDB" id="A0A5M6D2B9"/>
<sequence>MNYDPKIIDDYIKSLEYYYFQDFCDRLLITLYPEDYTPVRAGGRKGDMKNDGYCYVSRIFFQAHATRGESAKLTKNKIEEDLIGCLANWDDVLKFVYITNDTLIGEVENFVDALRKKYKKIAIETWGHKRLASKIKCLSHNEIEYIIDRKFLPEISFLNSEVIGAKFLITSEFSIIKEISQNNLSHFPFENPLLFENRTLKFLRSIIGKQQYRHTEIEKSLVIDKEHYLIEFPDAKSIPNDEDEYQFFYHRRTPNREEIKLTLKSDNISQFLLKNRISENRISEIRTCYESECAGAENFQELFIVRPLYAQFLVLKNISNSPIRLKSLESIANDGVLYKKENLEVNEFTNFPKFLIEPGQNIIIPIGLFLSEFKELSESNSDLVSYTYVPNQVQHLKLGALEESPNIEFIGPSFIPKKIIIENKNQEITSLIHDFSFGNIYWLNRHWLFGSCPHLFFVKNGKLKYQGEIFNVLPNQFNKEYIKVPDGVFEVIVAELEQEVTLINQVIVNGNIHDSEIVLKEGEFYSINVFSNDNIELIGKYILNGLSSGILPKNKKSELIEKFKKTRLII</sequence>
<keyword evidence="2" id="KW-1185">Reference proteome</keyword>
<protein>
    <submittedName>
        <fullName evidence="1">Uncharacterized protein</fullName>
    </submittedName>
</protein>
<evidence type="ECO:0000313" key="2">
    <source>
        <dbReference type="Proteomes" id="UP000323426"/>
    </source>
</evidence>
<dbReference type="EMBL" id="VWSF01000023">
    <property type="protein sequence ID" value="KAA5541156.1"/>
    <property type="molecule type" value="Genomic_DNA"/>
</dbReference>
<dbReference type="RefSeq" id="WP_150091755.1">
    <property type="nucleotide sequence ID" value="NZ_VWSF01000023.1"/>
</dbReference>
<dbReference type="Proteomes" id="UP000323426">
    <property type="component" value="Unassembled WGS sequence"/>
</dbReference>
<evidence type="ECO:0000313" key="1">
    <source>
        <dbReference type="EMBL" id="KAA5541156.1"/>
    </source>
</evidence>
<proteinExistence type="predicted"/>
<gene>
    <name evidence="1" type="ORF">F0145_21220</name>
</gene>